<evidence type="ECO:0000259" key="1">
    <source>
        <dbReference type="Pfam" id="PF26138"/>
    </source>
</evidence>
<dbReference type="KEGG" id="sla:SERLADRAFT_433229"/>
<proteinExistence type="predicted"/>
<sequence length="143" mass="16118">MSSAISYTAYMNFHTNPATCTEGDDTRDSEGQDGLNIVANHQLIISQQRMYLARLQMSKLASVVIESITHATQAIVEEQVQHPKPRPYHNSVLTGYGWVRELIDGHPDRIRTELGVQQEVFPKLLDLLQANGYSDSKHVLIEE</sequence>
<feature type="domain" description="DUF8040" evidence="1">
    <location>
        <begin position="90"/>
        <end position="143"/>
    </location>
</feature>
<gene>
    <name evidence="2" type="ORF">SERLADRAFT_433229</name>
</gene>
<reference evidence="2" key="1">
    <citation type="submission" date="2011-04" db="EMBL/GenBank/DDBJ databases">
        <title>Evolution of plant cell wall degrading machinery underlies the functional diversity of forest fungi.</title>
        <authorList>
            <consortium name="US DOE Joint Genome Institute (JGI-PGF)"/>
            <person name="Eastwood D.C."/>
            <person name="Floudas D."/>
            <person name="Binder M."/>
            <person name="Majcherczyk A."/>
            <person name="Schneider P."/>
            <person name="Aerts A."/>
            <person name="Asiegbu F.O."/>
            <person name="Baker S.E."/>
            <person name="Barry K."/>
            <person name="Bendiksby M."/>
            <person name="Blumentritt M."/>
            <person name="Coutinho P.M."/>
            <person name="Cullen D."/>
            <person name="Cullen D."/>
            <person name="Gathman A."/>
            <person name="Goodell B."/>
            <person name="Henrissat B."/>
            <person name="Ihrmark K."/>
            <person name="Kauserud H."/>
            <person name="Kohler A."/>
            <person name="LaButti K."/>
            <person name="Lapidus A."/>
            <person name="Lavin J.L."/>
            <person name="Lee Y.-H."/>
            <person name="Lindquist E."/>
            <person name="Lilly W."/>
            <person name="Lucas S."/>
            <person name="Morin E."/>
            <person name="Murat C."/>
            <person name="Oguiza J.A."/>
            <person name="Park J."/>
            <person name="Pisabarro A.G."/>
            <person name="Riley R."/>
            <person name="Rosling A."/>
            <person name="Salamov A."/>
            <person name="Schmidt O."/>
            <person name="Schmutz J."/>
            <person name="Skrede I."/>
            <person name="Stenlid J."/>
            <person name="Wiebenga A."/>
            <person name="Xie X."/>
            <person name="Kues U."/>
            <person name="Hibbett D.S."/>
            <person name="Hoffmeister D."/>
            <person name="Hogberg N."/>
            <person name="Martin F."/>
            <person name="Grigoriev I.V."/>
            <person name="Watkinson S.C."/>
        </authorList>
    </citation>
    <scope>NUCLEOTIDE SEQUENCE</scope>
    <source>
        <strain evidence="2">S7.9</strain>
    </source>
</reference>
<dbReference type="AlphaFoldDB" id="F8NHR6"/>
<dbReference type="Pfam" id="PF26138">
    <property type="entry name" value="DUF8040"/>
    <property type="match status" value="1"/>
</dbReference>
<dbReference type="RefSeq" id="XP_007313472.1">
    <property type="nucleotide sequence ID" value="XM_007313410.1"/>
</dbReference>
<dbReference type="EMBL" id="GL945429">
    <property type="protein sequence ID" value="EGO29230.1"/>
    <property type="molecule type" value="Genomic_DNA"/>
</dbReference>
<name>F8NHR6_SERL9</name>
<dbReference type="InterPro" id="IPR058353">
    <property type="entry name" value="DUF8040"/>
</dbReference>
<accession>F8NHR6</accession>
<dbReference type="Proteomes" id="UP000008064">
    <property type="component" value="Unassembled WGS sequence"/>
</dbReference>
<dbReference type="OrthoDB" id="2430314at2759"/>
<organism>
    <name type="scientific">Serpula lacrymans var. lacrymans (strain S7.9)</name>
    <name type="common">Dry rot fungus</name>
    <dbReference type="NCBI Taxonomy" id="578457"/>
    <lineage>
        <taxon>Eukaryota</taxon>
        <taxon>Fungi</taxon>
        <taxon>Dikarya</taxon>
        <taxon>Basidiomycota</taxon>
        <taxon>Agaricomycotina</taxon>
        <taxon>Agaricomycetes</taxon>
        <taxon>Agaricomycetidae</taxon>
        <taxon>Boletales</taxon>
        <taxon>Coniophorineae</taxon>
        <taxon>Serpulaceae</taxon>
        <taxon>Serpula</taxon>
    </lineage>
</organism>
<dbReference type="GeneID" id="18814150"/>
<evidence type="ECO:0000313" key="2">
    <source>
        <dbReference type="EMBL" id="EGO29230.1"/>
    </source>
</evidence>
<protein>
    <recommendedName>
        <fullName evidence="1">DUF8040 domain-containing protein</fullName>
    </recommendedName>
</protein>
<dbReference type="HOGENOM" id="CLU_1807407_0_0_1"/>